<dbReference type="AlphaFoldDB" id="A0A2A9NIT0"/>
<organism evidence="2 3">
    <name type="scientific">Amanita thiersii Skay4041</name>
    <dbReference type="NCBI Taxonomy" id="703135"/>
    <lineage>
        <taxon>Eukaryota</taxon>
        <taxon>Fungi</taxon>
        <taxon>Dikarya</taxon>
        <taxon>Basidiomycota</taxon>
        <taxon>Agaricomycotina</taxon>
        <taxon>Agaricomycetes</taxon>
        <taxon>Agaricomycetidae</taxon>
        <taxon>Agaricales</taxon>
        <taxon>Pluteineae</taxon>
        <taxon>Amanitaceae</taxon>
        <taxon>Amanita</taxon>
    </lineage>
</organism>
<sequence>MDAVNRYPTRKEPAQGVFPFATCVGSIVHSAPRTRPHVAFAQDSQNRHVVIKLVVAGTQEAKIVEFLRETTSQAGIDSFQGVIPVLDILHYGDYLFFVTPRWTHYEPYSSYATVEQALHFVDCMLRGLSFLHNNHIVHKDIGDHNILMNYFPSDLFDGESDISFRRDMRSQGLMRYAIFDFNLSIRLPASVLTHPHTVFQFYLHRKVPG</sequence>
<feature type="domain" description="Protein kinase" evidence="1">
    <location>
        <begin position="1"/>
        <end position="209"/>
    </location>
</feature>
<dbReference type="PROSITE" id="PS50011">
    <property type="entry name" value="PROTEIN_KINASE_DOM"/>
    <property type="match status" value="1"/>
</dbReference>
<gene>
    <name evidence="2" type="ORF">AMATHDRAFT_62000</name>
</gene>
<reference evidence="2 3" key="1">
    <citation type="submission" date="2014-02" db="EMBL/GenBank/DDBJ databases">
        <title>Transposable element dynamics among asymbiotic and ectomycorrhizal Amanita fungi.</title>
        <authorList>
            <consortium name="DOE Joint Genome Institute"/>
            <person name="Hess J."/>
            <person name="Skrede I."/>
            <person name="Wolfe B."/>
            <person name="LaButti K."/>
            <person name="Ohm R.A."/>
            <person name="Grigoriev I.V."/>
            <person name="Pringle A."/>
        </authorList>
    </citation>
    <scope>NUCLEOTIDE SEQUENCE [LARGE SCALE GENOMIC DNA]</scope>
    <source>
        <strain evidence="2 3">SKay4041</strain>
    </source>
</reference>
<dbReference type="SUPFAM" id="SSF56112">
    <property type="entry name" value="Protein kinase-like (PK-like)"/>
    <property type="match status" value="1"/>
</dbReference>
<evidence type="ECO:0000313" key="3">
    <source>
        <dbReference type="Proteomes" id="UP000242287"/>
    </source>
</evidence>
<dbReference type="OrthoDB" id="2722301at2759"/>
<evidence type="ECO:0000313" key="2">
    <source>
        <dbReference type="EMBL" id="PFH49988.1"/>
    </source>
</evidence>
<evidence type="ECO:0000259" key="1">
    <source>
        <dbReference type="PROSITE" id="PS50011"/>
    </source>
</evidence>
<dbReference type="InterPro" id="IPR011009">
    <property type="entry name" value="Kinase-like_dom_sf"/>
</dbReference>
<protein>
    <recommendedName>
        <fullName evidence="1">Protein kinase domain-containing protein</fullName>
    </recommendedName>
</protein>
<dbReference type="InterPro" id="IPR000719">
    <property type="entry name" value="Prot_kinase_dom"/>
</dbReference>
<dbReference type="GO" id="GO:0005524">
    <property type="term" value="F:ATP binding"/>
    <property type="evidence" value="ECO:0007669"/>
    <property type="project" value="InterPro"/>
</dbReference>
<dbReference type="EMBL" id="KZ302014">
    <property type="protein sequence ID" value="PFH49988.1"/>
    <property type="molecule type" value="Genomic_DNA"/>
</dbReference>
<dbReference type="GO" id="GO:0004672">
    <property type="term" value="F:protein kinase activity"/>
    <property type="evidence" value="ECO:0007669"/>
    <property type="project" value="InterPro"/>
</dbReference>
<dbReference type="Gene3D" id="1.10.510.10">
    <property type="entry name" value="Transferase(Phosphotransferase) domain 1"/>
    <property type="match status" value="1"/>
</dbReference>
<dbReference type="Pfam" id="PF00069">
    <property type="entry name" value="Pkinase"/>
    <property type="match status" value="1"/>
</dbReference>
<name>A0A2A9NIT0_9AGAR</name>
<dbReference type="STRING" id="703135.A0A2A9NIT0"/>
<accession>A0A2A9NIT0</accession>
<proteinExistence type="predicted"/>
<dbReference type="Proteomes" id="UP000242287">
    <property type="component" value="Unassembled WGS sequence"/>
</dbReference>
<keyword evidence="3" id="KW-1185">Reference proteome</keyword>